<dbReference type="PROSITE" id="PS00018">
    <property type="entry name" value="EF_HAND_1"/>
    <property type="match status" value="1"/>
</dbReference>
<dbReference type="RefSeq" id="XP_013357060.1">
    <property type="nucleotide sequence ID" value="XM_013501606.1"/>
</dbReference>
<evidence type="ECO:0000313" key="4">
    <source>
        <dbReference type="EMBL" id="CDJ34497.1"/>
    </source>
</evidence>
<dbReference type="InterPro" id="IPR018247">
    <property type="entry name" value="EF_Hand_1_Ca_BS"/>
</dbReference>
<organism evidence="4 5">
    <name type="scientific">Eimeria mitis</name>
    <dbReference type="NCBI Taxonomy" id="44415"/>
    <lineage>
        <taxon>Eukaryota</taxon>
        <taxon>Sar</taxon>
        <taxon>Alveolata</taxon>
        <taxon>Apicomplexa</taxon>
        <taxon>Conoidasida</taxon>
        <taxon>Coccidia</taxon>
        <taxon>Eucoccidiorida</taxon>
        <taxon>Eimeriorina</taxon>
        <taxon>Eimeriidae</taxon>
        <taxon>Eimeria</taxon>
    </lineage>
</organism>
<keyword evidence="2" id="KW-0812">Transmembrane</keyword>
<proteinExistence type="predicted"/>
<dbReference type="GeneID" id="25380916"/>
<keyword evidence="2" id="KW-0472">Membrane</keyword>
<evidence type="ECO:0000256" key="2">
    <source>
        <dbReference type="SAM" id="Phobius"/>
    </source>
</evidence>
<name>U6KE37_9EIME</name>
<dbReference type="Proteomes" id="UP000030744">
    <property type="component" value="Unassembled WGS sequence"/>
</dbReference>
<feature type="transmembrane region" description="Helical" evidence="2">
    <location>
        <begin position="257"/>
        <end position="278"/>
    </location>
</feature>
<feature type="domain" description="EF-hand" evidence="3">
    <location>
        <begin position="542"/>
        <end position="577"/>
    </location>
</feature>
<feature type="transmembrane region" description="Helical" evidence="2">
    <location>
        <begin position="134"/>
        <end position="156"/>
    </location>
</feature>
<evidence type="ECO:0000256" key="1">
    <source>
        <dbReference type="ARBA" id="ARBA00022837"/>
    </source>
</evidence>
<feature type="transmembrane region" description="Helical" evidence="2">
    <location>
        <begin position="355"/>
        <end position="375"/>
    </location>
</feature>
<dbReference type="EMBL" id="HG686683">
    <property type="protein sequence ID" value="CDJ34497.1"/>
    <property type="molecule type" value="Genomic_DNA"/>
</dbReference>
<gene>
    <name evidence="4" type="ORF">EMH_0063240</name>
</gene>
<dbReference type="InterPro" id="IPR002048">
    <property type="entry name" value="EF_hand_dom"/>
</dbReference>
<dbReference type="PROSITE" id="PS50222">
    <property type="entry name" value="EF_HAND_2"/>
    <property type="match status" value="1"/>
</dbReference>
<evidence type="ECO:0000259" key="3">
    <source>
        <dbReference type="PROSITE" id="PS50222"/>
    </source>
</evidence>
<sequence length="626" mass="70156">MVCTASSGACSVAAGAHDHAFAQANITIAILAVILFLTLIFEVAHEELVEYLEHRHLHHVLKVVTAITKEVTVLGFISLLLFFSTRFGLTMAINDKLLGQSSLERIGITELKEESGNPYAAPTVIFELFESAHIIVFLLLVTFTVSILVLLTLSVANTTEWRRYDDMGVAEFQQLVKSRQASDSALRFWYIRYRFMNPLTPFAPHQEGEFNFGEFLSERLSETLLHMVEIPISTWALFIPILLSLRPVFGFSPKPLVEFLVFAAGALLFFNLFIFWRLETVLNYQTPSSKEIEEYLRSLAQPRTLPDVPAAPIESLPPVTRNGPICTLIRGARVMNAQESLFVLGPRGIPALRTLIQLSLSLHVVAITATAKLLLSPHYQHIMFGVLGYWSGIAPLLVLLLSMGLFPSIATHFTIVSNLGCLASRQAIAASAQRLHLQQLERHFQILQFLRYKADTFFAAHPGRARDEIEEARQLYEALSPETQKGYQDIFHAFAELAEEPRIPLTNIHKMIEAFALSERIPDCKEKADGWVAALDTSESLTFPAFTADLFDFLDDDADGYVTVDDFMDNLRGLRPAASEEEVKQLIAAIAHGVRGELVNFYQLASWIDEIEDRARNFHPKGSPTR</sequence>
<keyword evidence="1" id="KW-0106">Calcium</keyword>
<accession>U6KE37</accession>
<feature type="transmembrane region" description="Helical" evidence="2">
    <location>
        <begin position="21"/>
        <end position="41"/>
    </location>
</feature>
<feature type="transmembrane region" description="Helical" evidence="2">
    <location>
        <begin position="387"/>
        <end position="406"/>
    </location>
</feature>
<keyword evidence="5" id="KW-1185">Reference proteome</keyword>
<dbReference type="Gene3D" id="1.10.238.10">
    <property type="entry name" value="EF-hand"/>
    <property type="match status" value="1"/>
</dbReference>
<keyword evidence="2" id="KW-1133">Transmembrane helix</keyword>
<evidence type="ECO:0000313" key="5">
    <source>
        <dbReference type="Proteomes" id="UP000030744"/>
    </source>
</evidence>
<feature type="transmembrane region" description="Helical" evidence="2">
    <location>
        <begin position="224"/>
        <end position="245"/>
    </location>
</feature>
<dbReference type="GO" id="GO:0005509">
    <property type="term" value="F:calcium ion binding"/>
    <property type="evidence" value="ECO:0007669"/>
    <property type="project" value="InterPro"/>
</dbReference>
<dbReference type="AlphaFoldDB" id="U6KE37"/>
<dbReference type="InterPro" id="IPR011992">
    <property type="entry name" value="EF-hand-dom_pair"/>
</dbReference>
<dbReference type="VEuPathDB" id="ToxoDB:EMH_0063240"/>
<reference evidence="4" key="1">
    <citation type="submission" date="2013-10" db="EMBL/GenBank/DDBJ databases">
        <title>Genomic analysis of the causative agents of coccidiosis in chickens.</title>
        <authorList>
            <person name="Reid A.J."/>
            <person name="Blake D."/>
            <person name="Billington K."/>
            <person name="Browne H."/>
            <person name="Dunn M."/>
            <person name="Hung S."/>
            <person name="Kawahara F."/>
            <person name="Miranda-Saavedra D."/>
            <person name="Mourier T."/>
            <person name="Nagra H."/>
            <person name="Otto T.D."/>
            <person name="Rawlings N."/>
            <person name="Sanchez A."/>
            <person name="Sanders M."/>
            <person name="Subramaniam C."/>
            <person name="Tay Y."/>
            <person name="Dear P."/>
            <person name="Doerig C."/>
            <person name="Gruber A."/>
            <person name="Parkinson J."/>
            <person name="Shirley M."/>
            <person name="Wan K.L."/>
            <person name="Berriman M."/>
            <person name="Tomley F."/>
            <person name="Pain A."/>
        </authorList>
    </citation>
    <scope>NUCLEOTIDE SEQUENCE [LARGE SCALE GENOMIC DNA]</scope>
    <source>
        <strain evidence="4">Houghton</strain>
    </source>
</reference>
<dbReference type="SUPFAM" id="SSF47473">
    <property type="entry name" value="EF-hand"/>
    <property type="match status" value="1"/>
</dbReference>
<dbReference type="OrthoDB" id="346369at2759"/>
<reference evidence="4" key="2">
    <citation type="submission" date="2013-10" db="EMBL/GenBank/DDBJ databases">
        <authorList>
            <person name="Aslett M."/>
        </authorList>
    </citation>
    <scope>NUCLEOTIDE SEQUENCE [LARGE SCALE GENOMIC DNA]</scope>
    <source>
        <strain evidence="4">Houghton</strain>
    </source>
</reference>
<protein>
    <recommendedName>
        <fullName evidence="3">EF-hand domain-containing protein</fullName>
    </recommendedName>
</protein>
<feature type="transmembrane region" description="Helical" evidence="2">
    <location>
        <begin position="61"/>
        <end position="83"/>
    </location>
</feature>